<proteinExistence type="inferred from homology"/>
<feature type="binding site" description="axial binding residue" evidence="13">
    <location>
        <position position="340"/>
    </location>
    <ligand>
        <name>heme c</name>
        <dbReference type="ChEBI" id="CHEBI:61717"/>
        <label>5</label>
    </ligand>
    <ligandPart>
        <name>Fe</name>
        <dbReference type="ChEBI" id="CHEBI:18248"/>
    </ligandPart>
</feature>
<evidence type="ECO:0000256" key="4">
    <source>
        <dbReference type="ARBA" id="ARBA00022617"/>
    </source>
</evidence>
<dbReference type="PIRSF" id="PIRSF000243">
    <property type="entry name" value="Cyt_c552"/>
    <property type="match status" value="1"/>
</dbReference>
<dbReference type="PANTHER" id="PTHR30633">
    <property type="entry name" value="CYTOCHROME C-552 RESPIRATORY NITRITE REDUCTASE"/>
    <property type="match status" value="1"/>
</dbReference>
<evidence type="ECO:0000256" key="12">
    <source>
        <dbReference type="ARBA" id="ARBA00049131"/>
    </source>
</evidence>
<feature type="binding site" description="axial binding residue" evidence="13">
    <location>
        <position position="415"/>
    </location>
    <ligand>
        <name>heme c</name>
        <dbReference type="ChEBI" id="CHEBI:61717"/>
        <label>4</label>
    </ligand>
    <ligandPart>
        <name>Fe</name>
        <dbReference type="ChEBI" id="CHEBI:18248"/>
    </ligandPart>
</feature>
<comment type="pathway">
    <text evidence="13">Nitrogen metabolism; nitrate reduction (assimilation).</text>
</comment>
<feature type="binding site" evidence="13">
    <location>
        <position position="235"/>
    </location>
    <ligand>
        <name>Ca(2+)</name>
        <dbReference type="ChEBI" id="CHEBI:29108"/>
    </ligand>
</feature>
<dbReference type="Pfam" id="PF02335">
    <property type="entry name" value="Cytochrom_C552"/>
    <property type="match status" value="1"/>
</dbReference>
<keyword evidence="4 13" id="KW-0349">Heme</keyword>
<dbReference type="GO" id="GO:0042279">
    <property type="term" value="F:nitrite reductase (cytochrome, ammonia-forming) activity"/>
    <property type="evidence" value="ECO:0007669"/>
    <property type="project" value="UniProtKB-UniRule"/>
</dbReference>
<name>A0A0L8VCD5_9BACT</name>
<dbReference type="AlphaFoldDB" id="A0A0L8VCD5"/>
<dbReference type="Gene3D" id="1.10.1130.10">
    <property type="entry name" value="Flavocytochrome C3, Chain A"/>
    <property type="match status" value="1"/>
</dbReference>
<comment type="similarity">
    <text evidence="2 13">Belongs to the cytochrome c-552 family.</text>
</comment>
<dbReference type="UniPathway" id="UPA00653"/>
<dbReference type="GO" id="GO:0005506">
    <property type="term" value="F:iron ion binding"/>
    <property type="evidence" value="ECO:0007669"/>
    <property type="project" value="UniProtKB-UniRule"/>
</dbReference>
<feature type="binding site" description="axial binding residue" evidence="13">
    <location>
        <position position="152"/>
    </location>
    <ligand>
        <name>heme c</name>
        <dbReference type="ChEBI" id="CHEBI:61717"/>
        <label>1</label>
    </ligand>
    <ligandPart>
        <name>Fe</name>
        <dbReference type="ChEBI" id="CHEBI:18248"/>
    </ligandPart>
</feature>
<keyword evidence="14" id="KW-1133">Transmembrane helix</keyword>
<dbReference type="RefSeq" id="WP_053180434.1">
    <property type="nucleotide sequence ID" value="NZ_LGIA01000045.1"/>
</dbReference>
<feature type="binding site" evidence="13">
    <location>
        <position position="286"/>
    </location>
    <ligand>
        <name>Ca(2+)</name>
        <dbReference type="ChEBI" id="CHEBI:29108"/>
    </ligand>
</feature>
<keyword evidence="7 13" id="KW-0574">Periplasm</keyword>
<comment type="subcellular location">
    <subcellularLocation>
        <location evidence="1">Cell envelope</location>
    </subcellularLocation>
    <subcellularLocation>
        <location evidence="13">Periplasm</location>
    </subcellularLocation>
</comment>
<keyword evidence="14" id="KW-0472">Membrane</keyword>
<evidence type="ECO:0000256" key="10">
    <source>
        <dbReference type="ARBA" id="ARBA00023002"/>
    </source>
</evidence>
<dbReference type="InterPro" id="IPR017570">
    <property type="entry name" value="Cyt_c_NO2Rdtase_formate-dep"/>
</dbReference>
<dbReference type="GO" id="GO:0005509">
    <property type="term" value="F:calcium ion binding"/>
    <property type="evidence" value="ECO:0007669"/>
    <property type="project" value="UniProtKB-UniRule"/>
</dbReference>
<feature type="binding site" description="axial binding residue" evidence="13">
    <location>
        <position position="323"/>
    </location>
    <ligand>
        <name>heme c</name>
        <dbReference type="ChEBI" id="CHEBI:61717"/>
        <label>2</label>
    </ligand>
    <ligandPart>
        <name>Fe</name>
        <dbReference type="ChEBI" id="CHEBI:18248"/>
    </ligandPart>
</feature>
<comment type="catalytic activity">
    <reaction evidence="12 13">
        <text>6 Fe(III)-[cytochrome c] + NH4(+) + 2 H2O = 6 Fe(II)-[cytochrome c] + nitrite + 8 H(+)</text>
        <dbReference type="Rhea" id="RHEA:13089"/>
        <dbReference type="Rhea" id="RHEA-COMP:10350"/>
        <dbReference type="Rhea" id="RHEA-COMP:14399"/>
        <dbReference type="ChEBI" id="CHEBI:15377"/>
        <dbReference type="ChEBI" id="CHEBI:15378"/>
        <dbReference type="ChEBI" id="CHEBI:16301"/>
        <dbReference type="ChEBI" id="CHEBI:28938"/>
        <dbReference type="ChEBI" id="CHEBI:29033"/>
        <dbReference type="ChEBI" id="CHEBI:29034"/>
        <dbReference type="EC" id="1.7.2.2"/>
    </reaction>
</comment>
<dbReference type="Proteomes" id="UP000036958">
    <property type="component" value="Unassembled WGS sequence"/>
</dbReference>
<dbReference type="InterPro" id="IPR003321">
    <property type="entry name" value="Cyt_c552"/>
</dbReference>
<evidence type="ECO:0000256" key="7">
    <source>
        <dbReference type="ARBA" id="ARBA00022764"/>
    </source>
</evidence>
<protein>
    <recommendedName>
        <fullName evidence="13">Cytochrome c-552</fullName>
        <ecNumber evidence="13">1.7.2.2</ecNumber>
    </recommendedName>
    <alternativeName>
        <fullName evidence="13">Ammonia-forming cytochrome c nitrite reductase</fullName>
        <shortName evidence="13">Cytochrome c nitrite reductase</shortName>
    </alternativeName>
</protein>
<comment type="cofactor">
    <cofactor evidence="13">
        <name>heme c</name>
        <dbReference type="ChEBI" id="CHEBI:61717"/>
    </cofactor>
    <text evidence="13">Binds 5 heme c groups covalently per monomer.</text>
</comment>
<feature type="binding site" description="axial binding residue" evidence="13">
    <location>
        <position position="309"/>
    </location>
    <ligand>
        <name>heme c</name>
        <dbReference type="ChEBI" id="CHEBI:61717"/>
        <label>4</label>
    </ligand>
    <ligandPart>
        <name>Fe</name>
        <dbReference type="ChEBI" id="CHEBI:18248"/>
    </ligandPart>
</feature>
<dbReference type="EC" id="1.7.2.2" evidence="13"/>
<evidence type="ECO:0000256" key="14">
    <source>
        <dbReference type="SAM" id="Phobius"/>
    </source>
</evidence>
<keyword evidence="16" id="KW-1185">Reference proteome</keyword>
<evidence type="ECO:0000256" key="2">
    <source>
        <dbReference type="ARBA" id="ARBA00009288"/>
    </source>
</evidence>
<feature type="binding site" description="covalent" evidence="13">
    <location>
        <position position="231"/>
    </location>
    <ligand>
        <name>heme c</name>
        <dbReference type="ChEBI" id="CHEBI:61717"/>
        <label>3</label>
    </ligand>
</feature>
<feature type="binding site" description="axial binding residue" evidence="13">
    <location>
        <position position="120"/>
    </location>
    <ligand>
        <name>heme c</name>
        <dbReference type="ChEBI" id="CHEBI:61717"/>
        <label>3</label>
    </ligand>
    <ligandPart>
        <name>Fe</name>
        <dbReference type="ChEBI" id="CHEBI:18248"/>
    </ligandPart>
</feature>
<feature type="binding site" description="covalent" evidence="13">
    <location>
        <position position="228"/>
    </location>
    <ligand>
        <name>heme c</name>
        <dbReference type="ChEBI" id="CHEBI:61717"/>
        <label>3</label>
    </ligand>
</feature>
<dbReference type="InterPro" id="IPR036280">
    <property type="entry name" value="Multihaem_cyt_sf"/>
</dbReference>
<dbReference type="EMBL" id="LGIA01000045">
    <property type="protein sequence ID" value="KOH46114.1"/>
    <property type="molecule type" value="Genomic_DNA"/>
</dbReference>
<reference evidence="16" key="1">
    <citation type="submission" date="2015-07" db="EMBL/GenBank/DDBJ databases">
        <title>Genome sequencing of Sunxiuqinia dokdonensis strain SK.</title>
        <authorList>
            <person name="Ahn S."/>
            <person name="Kim B.-C."/>
        </authorList>
    </citation>
    <scope>NUCLEOTIDE SEQUENCE [LARGE SCALE GENOMIC DNA]</scope>
    <source>
        <strain evidence="16">SK</strain>
    </source>
</reference>
<evidence type="ECO:0000256" key="1">
    <source>
        <dbReference type="ARBA" id="ARBA00004196"/>
    </source>
</evidence>
<dbReference type="Gene3D" id="1.20.140.10">
    <property type="entry name" value="Butyryl-CoA Dehydrogenase, subunit A, domain 3"/>
    <property type="match status" value="1"/>
</dbReference>
<feature type="binding site" description="covalent" evidence="13">
    <location>
        <position position="336"/>
    </location>
    <ligand>
        <name>heme c</name>
        <dbReference type="ChEBI" id="CHEBI:61717"/>
        <label>5</label>
    </ligand>
</feature>
<keyword evidence="9 13" id="KW-0249">Electron transport</keyword>
<feature type="binding site" description="covalent" evidence="13">
    <location>
        <position position="308"/>
    </location>
    <ligand>
        <name>heme c</name>
        <dbReference type="ChEBI" id="CHEBI:61717"/>
        <label>4</label>
    </ligand>
</feature>
<feature type="binding site" evidence="13">
    <location>
        <position position="235"/>
    </location>
    <ligand>
        <name>substrate</name>
    </ligand>
</feature>
<feature type="binding site" description="axial binding residue" evidence="13">
    <location>
        <position position="232"/>
    </location>
    <ligand>
        <name>heme c</name>
        <dbReference type="ChEBI" id="CHEBI:61717"/>
        <label>3</label>
    </ligand>
    <ligandPart>
        <name>Fe</name>
        <dbReference type="ChEBI" id="CHEBI:18248"/>
    </ligandPart>
</feature>
<keyword evidence="11 13" id="KW-0408">Iron</keyword>
<comment type="function">
    <text evidence="13">Catalyzes the reduction of nitrite to ammonia, consuming six electrons in the process.</text>
</comment>
<keyword evidence="5 13" id="KW-0479">Metal-binding</keyword>
<dbReference type="PANTHER" id="PTHR30633:SF0">
    <property type="entry name" value="CYTOCHROME C-552"/>
    <property type="match status" value="1"/>
</dbReference>
<feature type="binding site" evidence="13">
    <location>
        <position position="234"/>
    </location>
    <ligand>
        <name>Ca(2+)</name>
        <dbReference type="ChEBI" id="CHEBI:29108"/>
    </ligand>
</feature>
<feature type="binding site" description="covalent" evidence="13">
    <location>
        <position position="189"/>
    </location>
    <ligand>
        <name>heme c</name>
        <dbReference type="ChEBI" id="CHEBI:61717"/>
        <label>2</label>
    </ligand>
</feature>
<dbReference type="HAMAP" id="MF_01182">
    <property type="entry name" value="Cytochrom_C552"/>
    <property type="match status" value="1"/>
</dbReference>
<keyword evidence="14" id="KW-0812">Transmembrane</keyword>
<feature type="transmembrane region" description="Helical" evidence="14">
    <location>
        <begin position="12"/>
        <end position="33"/>
    </location>
</feature>
<evidence type="ECO:0000256" key="3">
    <source>
        <dbReference type="ARBA" id="ARBA00022448"/>
    </source>
</evidence>
<evidence type="ECO:0000256" key="5">
    <source>
        <dbReference type="ARBA" id="ARBA00022723"/>
    </source>
</evidence>
<evidence type="ECO:0000313" key="15">
    <source>
        <dbReference type="EMBL" id="KOH46114.1"/>
    </source>
</evidence>
<dbReference type="OrthoDB" id="9780421at2"/>
<feature type="binding site" description="covalent" evidence="13">
    <location>
        <position position="151"/>
    </location>
    <ligand>
        <name>heme c</name>
        <dbReference type="ChEBI" id="CHEBI:61717"/>
        <label>1</label>
    </ligand>
</feature>
<gene>
    <name evidence="13" type="primary">nrfA</name>
    <name evidence="15" type="ORF">NC99_10780</name>
</gene>
<dbReference type="SUPFAM" id="SSF48695">
    <property type="entry name" value="Multiheme cytochromes"/>
    <property type="match status" value="1"/>
</dbReference>
<feature type="binding site" description="axial binding residue" evidence="13">
    <location>
        <position position="298"/>
    </location>
    <ligand>
        <name>heme c</name>
        <dbReference type="ChEBI" id="CHEBI:61717"/>
        <label>5</label>
    </ligand>
    <ligandPart>
        <name>Fe</name>
        <dbReference type="ChEBI" id="CHEBI:18248"/>
    </ligandPart>
</feature>
<dbReference type="GO" id="GO:0042128">
    <property type="term" value="P:nitrate assimilation"/>
    <property type="evidence" value="ECO:0007669"/>
    <property type="project" value="UniProtKB-UniRule"/>
</dbReference>
<comment type="cofactor">
    <cofactor evidence="13">
        <name>Ca(2+)</name>
        <dbReference type="ChEBI" id="CHEBI:29108"/>
    </cofactor>
    <text evidence="13">Binds 1 Ca(2+) ion per monomer.</text>
</comment>
<feature type="binding site" description="axial binding residue" evidence="13">
    <location>
        <position position="190"/>
    </location>
    <ligand>
        <name>heme c</name>
        <dbReference type="ChEBI" id="CHEBI:61717"/>
        <label>2</label>
    </ligand>
    <ligandPart>
        <name>Fe</name>
        <dbReference type="ChEBI" id="CHEBI:18248"/>
    </ligandPart>
</feature>
<feature type="binding site" description="covalent" evidence="13">
    <location>
        <position position="148"/>
    </location>
    <ligand>
        <name>heme c</name>
        <dbReference type="ChEBI" id="CHEBI:61717"/>
        <label>1</label>
    </ligand>
</feature>
<dbReference type="GO" id="GO:0030288">
    <property type="term" value="C:outer membrane-bounded periplasmic space"/>
    <property type="evidence" value="ECO:0007669"/>
    <property type="project" value="TreeGrafter"/>
</dbReference>
<keyword evidence="3 13" id="KW-0813">Transport</keyword>
<evidence type="ECO:0000313" key="16">
    <source>
        <dbReference type="Proteomes" id="UP000036958"/>
    </source>
</evidence>
<evidence type="ECO:0000256" key="13">
    <source>
        <dbReference type="HAMAP-Rule" id="MF_01182"/>
    </source>
</evidence>
<sequence>MKPLKTTIEKKPILGWLLFFATLLVVFVLGLLASSIMERRAEASFVNVPKVKLSEFEPRNEVWGENFPREFQSYYQTADSNFQSKYNGNAMIDMLEVDPRMVVLWAGYGFSKDYNQGRGHYYAIEDVHNTLRTGAEGDPDKGPMPTTCWTCKSPDVPRVMQEDGVAEFYKGRWSRLGAEIVNPIGCADCHDPETMNLRVTRPALVEAFENMGKDVSKASHQEMRSLVCAQCHVEYYFDKKKVEGAEYLTFPWHNGMTVEGAEEYYDAIEFSDWTHSLSKAPMLKAQHPGYEIYMQGIHAERGVSCADCHMPYKSEGGQKFTDHHIQSPLNNVANSCQVCHREETATLIKNVFDRQDKVIENRDKLEELLVRAHLEAQKAWELGATEDEMKEVLMGIRHSQWRWDYAAASHGGSFHAPLETSRIISTGIDIAQETRIKLSRILASKGFNEELPYPDISTKAKAQAFIGLDMATLNQEKEEFLETVVPEWLKKAQEREDSWDVVRN</sequence>
<dbReference type="CDD" id="cd00548">
    <property type="entry name" value="NrfA-like"/>
    <property type="match status" value="1"/>
</dbReference>
<feature type="binding site" description="covalent" evidence="13">
    <location>
        <position position="305"/>
    </location>
    <ligand>
        <name>heme c</name>
        <dbReference type="ChEBI" id="CHEBI:61717"/>
        <label>4</label>
    </ligand>
</feature>
<dbReference type="GO" id="GO:0019645">
    <property type="term" value="P:anaerobic electron transport chain"/>
    <property type="evidence" value="ECO:0007669"/>
    <property type="project" value="TreeGrafter"/>
</dbReference>
<evidence type="ECO:0000256" key="11">
    <source>
        <dbReference type="ARBA" id="ARBA00023004"/>
    </source>
</evidence>
<feature type="binding site" description="covalent" evidence="13">
    <location>
        <position position="339"/>
    </location>
    <ligand>
        <name>heme c</name>
        <dbReference type="ChEBI" id="CHEBI:61717"/>
        <label>5</label>
    </ligand>
</feature>
<feature type="binding site" evidence="13">
    <location>
        <position position="284"/>
    </location>
    <ligand>
        <name>Ca(2+)</name>
        <dbReference type="ChEBI" id="CHEBI:29108"/>
    </ligand>
</feature>
<evidence type="ECO:0000256" key="6">
    <source>
        <dbReference type="ARBA" id="ARBA00022729"/>
    </source>
</evidence>
<organism evidence="15 16">
    <name type="scientific">Sunxiuqinia dokdonensis</name>
    <dbReference type="NCBI Taxonomy" id="1409788"/>
    <lineage>
        <taxon>Bacteria</taxon>
        <taxon>Pseudomonadati</taxon>
        <taxon>Bacteroidota</taxon>
        <taxon>Bacteroidia</taxon>
        <taxon>Marinilabiliales</taxon>
        <taxon>Prolixibacteraceae</taxon>
        <taxon>Sunxiuqinia</taxon>
    </lineage>
</organism>
<keyword evidence="10 13" id="KW-0560">Oxidoreductase</keyword>
<comment type="caution">
    <text evidence="15">The sequence shown here is derived from an EMBL/GenBank/DDBJ whole genome shotgun (WGS) entry which is preliminary data.</text>
</comment>
<dbReference type="PATRIC" id="fig|1409788.3.peg.1098"/>
<dbReference type="STRING" id="1409788.NC99_10780"/>
<feature type="binding site" description="covalent" evidence="13">
    <location>
        <position position="186"/>
    </location>
    <ligand>
        <name>heme c</name>
        <dbReference type="ChEBI" id="CHEBI:61717"/>
        <label>2</label>
    </ligand>
</feature>
<evidence type="ECO:0000256" key="8">
    <source>
        <dbReference type="ARBA" id="ARBA00022837"/>
    </source>
</evidence>
<keyword evidence="8 13" id="KW-0106">Calcium</keyword>
<keyword evidence="6 13" id="KW-0732">Signal</keyword>
<evidence type="ECO:0000256" key="9">
    <source>
        <dbReference type="ARBA" id="ARBA00022982"/>
    </source>
</evidence>
<accession>A0A0L8VCD5</accession>
<dbReference type="NCBIfam" id="NF008339">
    <property type="entry name" value="PRK11125.1"/>
    <property type="match status" value="1"/>
</dbReference>
<feature type="binding site" evidence="13">
    <location>
        <position position="287"/>
    </location>
    <ligand>
        <name>substrate</name>
    </ligand>
</feature>
<dbReference type="GO" id="GO:0020037">
    <property type="term" value="F:heme binding"/>
    <property type="evidence" value="ECO:0007669"/>
    <property type="project" value="InterPro"/>
</dbReference>